<dbReference type="AlphaFoldDB" id="A0A1M5KZR8"/>
<dbReference type="OrthoDB" id="9807051at2"/>
<evidence type="ECO:0000313" key="5">
    <source>
        <dbReference type="Proteomes" id="UP000184041"/>
    </source>
</evidence>
<dbReference type="SUPFAM" id="SSF51569">
    <property type="entry name" value="Aldolase"/>
    <property type="match status" value="1"/>
</dbReference>
<dbReference type="FunFam" id="3.20.20.70:FF:000018">
    <property type="entry name" value="Probable transaldolase"/>
    <property type="match status" value="1"/>
</dbReference>
<dbReference type="InterPro" id="IPR004731">
    <property type="entry name" value="Transaldolase_3B/F6P_aldolase"/>
</dbReference>
<evidence type="ECO:0000256" key="3">
    <source>
        <dbReference type="ARBA" id="ARBA00023270"/>
    </source>
</evidence>
<sequence>MKLFLDTANIEEIREAKSWGIIDGVTTNPSHVAKEGTKFEDLIDEIFELFPDGEISVEVTATDFDGIVKEAHTIVEAHENALVKVPLIKEGIKAIKVLSEEGIKINTTLCFSAVQAMLAAKAGATYISPFVGRLDAIGTDGIQLVRDIRQIYDNYGMETGILAAALRTPKHVLQSAVIGAEVATMNFEIMEKLFHHPMTDSGLEQFLDDWENRPVK</sequence>
<name>A0A1M5KZR8_9BACT</name>
<dbReference type="RefSeq" id="WP_073068385.1">
    <property type="nucleotide sequence ID" value="NZ_FQUS01000036.1"/>
</dbReference>
<gene>
    <name evidence="4" type="ORF">SAMN05443144_1368</name>
</gene>
<evidence type="ECO:0000256" key="2">
    <source>
        <dbReference type="ARBA" id="ARBA00022490"/>
    </source>
</evidence>
<dbReference type="NCBIfam" id="TIGR00875">
    <property type="entry name" value="fsa_talC_mipB"/>
    <property type="match status" value="1"/>
</dbReference>
<evidence type="ECO:0000313" key="4">
    <source>
        <dbReference type="EMBL" id="SHG58236.1"/>
    </source>
</evidence>
<accession>A0A1M5KZR8</accession>
<dbReference type="EMBL" id="FQUS01000036">
    <property type="protein sequence ID" value="SHG58236.1"/>
    <property type="molecule type" value="Genomic_DNA"/>
</dbReference>
<reference evidence="4 5" key="1">
    <citation type="submission" date="2016-11" db="EMBL/GenBank/DDBJ databases">
        <authorList>
            <person name="Jaros S."/>
            <person name="Januszkiewicz K."/>
            <person name="Wedrychowicz H."/>
        </authorList>
    </citation>
    <scope>NUCLEOTIDE SEQUENCE [LARGE SCALE GENOMIC DNA]</scope>
    <source>
        <strain evidence="4 5">DSM 21986</strain>
    </source>
</reference>
<dbReference type="PANTHER" id="PTHR10683">
    <property type="entry name" value="TRANSALDOLASE"/>
    <property type="match status" value="1"/>
</dbReference>
<dbReference type="PANTHER" id="PTHR10683:SF40">
    <property type="entry name" value="FRUCTOSE-6-PHOSPHATE ALDOLASE 1-RELATED"/>
    <property type="match status" value="1"/>
</dbReference>
<dbReference type="GO" id="GO:0042182">
    <property type="term" value="P:ketone catabolic process"/>
    <property type="evidence" value="ECO:0007669"/>
    <property type="project" value="UniProtKB-ARBA"/>
</dbReference>
<evidence type="ECO:0000256" key="1">
    <source>
        <dbReference type="ARBA" id="ARBA00004496"/>
    </source>
</evidence>
<keyword evidence="3" id="KW-0704">Schiff base</keyword>
<protein>
    <submittedName>
        <fullName evidence="4">Transaldolase</fullName>
    </submittedName>
</protein>
<dbReference type="STRING" id="1194090.SAMN05443144_1368"/>
<organism evidence="4 5">
    <name type="scientific">Fodinibius roseus</name>
    <dbReference type="NCBI Taxonomy" id="1194090"/>
    <lineage>
        <taxon>Bacteria</taxon>
        <taxon>Pseudomonadati</taxon>
        <taxon>Balneolota</taxon>
        <taxon>Balneolia</taxon>
        <taxon>Balneolales</taxon>
        <taxon>Balneolaceae</taxon>
        <taxon>Fodinibius</taxon>
    </lineage>
</organism>
<dbReference type="GO" id="GO:0016832">
    <property type="term" value="F:aldehyde-lyase activity"/>
    <property type="evidence" value="ECO:0007669"/>
    <property type="project" value="InterPro"/>
</dbReference>
<dbReference type="Pfam" id="PF00923">
    <property type="entry name" value="TAL_FSA"/>
    <property type="match status" value="1"/>
</dbReference>
<dbReference type="GO" id="GO:0005737">
    <property type="term" value="C:cytoplasm"/>
    <property type="evidence" value="ECO:0007669"/>
    <property type="project" value="UniProtKB-SubCell"/>
</dbReference>
<keyword evidence="5" id="KW-1185">Reference proteome</keyword>
<dbReference type="Proteomes" id="UP000184041">
    <property type="component" value="Unassembled WGS sequence"/>
</dbReference>
<dbReference type="InterPro" id="IPR001585">
    <property type="entry name" value="TAL/FSA"/>
</dbReference>
<dbReference type="InterPro" id="IPR013785">
    <property type="entry name" value="Aldolase_TIM"/>
</dbReference>
<dbReference type="Gene3D" id="3.20.20.70">
    <property type="entry name" value="Aldolase class I"/>
    <property type="match status" value="1"/>
</dbReference>
<dbReference type="InterPro" id="IPR033919">
    <property type="entry name" value="TSA/FSA_arc/bac"/>
</dbReference>
<dbReference type="GO" id="GO:0005975">
    <property type="term" value="P:carbohydrate metabolic process"/>
    <property type="evidence" value="ECO:0007669"/>
    <property type="project" value="InterPro"/>
</dbReference>
<comment type="subcellular location">
    <subcellularLocation>
        <location evidence="1">Cytoplasm</location>
    </subcellularLocation>
</comment>
<dbReference type="CDD" id="cd00956">
    <property type="entry name" value="Transaldolase_FSA"/>
    <property type="match status" value="1"/>
</dbReference>
<proteinExistence type="predicted"/>
<keyword evidence="2" id="KW-0963">Cytoplasm</keyword>